<name>A0A6A5HXA4_CAERE</name>
<reference evidence="2 3" key="1">
    <citation type="submission" date="2019-12" db="EMBL/GenBank/DDBJ databases">
        <title>Chromosome-level assembly of the Caenorhabditis remanei genome.</title>
        <authorList>
            <person name="Teterina A.A."/>
            <person name="Willis J.H."/>
            <person name="Phillips P.C."/>
        </authorList>
    </citation>
    <scope>NUCLEOTIDE SEQUENCE [LARGE SCALE GENOMIC DNA]</scope>
    <source>
        <strain evidence="2 3">PX506</strain>
        <tissue evidence="2">Whole organism</tissue>
    </source>
</reference>
<accession>A0A6A5HXA4</accession>
<gene>
    <name evidence="2" type="ORF">GCK72_002918</name>
</gene>
<dbReference type="CTD" id="9797554"/>
<dbReference type="RefSeq" id="XP_053592335.1">
    <property type="nucleotide sequence ID" value="XM_053723690.1"/>
</dbReference>
<comment type="caution">
    <text evidence="2">The sequence shown here is derived from an EMBL/GenBank/DDBJ whole genome shotgun (WGS) entry which is preliminary data.</text>
</comment>
<evidence type="ECO:0000256" key="1">
    <source>
        <dbReference type="SAM" id="MobiDB-lite"/>
    </source>
</evidence>
<evidence type="ECO:0000313" key="3">
    <source>
        <dbReference type="Proteomes" id="UP000483820"/>
    </source>
</evidence>
<feature type="region of interest" description="Disordered" evidence="1">
    <location>
        <begin position="367"/>
        <end position="409"/>
    </location>
</feature>
<sequence length="741" mass="85155">MDRLKWLYQFVKHKIDNNERCDPNIYIVLSGGFTGNCQTGDLLVVIINKIRESAYLTKRVDYPNLVLVQYAESVPSSSNQIVFWTNPAYSEYAESQWKDLINLFDGPSVLNPFLQCDGFLTNQYGPERMRVDFNPTGHESKHRLFYDSIEQVHYNHFSTFQNLILLLFQAQHCDECLLIILNSLRTSKEIDNFVWKVGRGVWSPKEKRDMDRCIAWVDDNYELYWPRCWRYNLQEEVQPQTSHMTQNDIRLGQVLLPSPPPPTESPPYYNDRRDFVGNAQYHPQASVPSHTDPRISYNKTQPKPLPSPQRPAPTKGFHPEKVSTLAPPVLLQSAPEPSLKRLTDVIQIVVDQAKSSPTTSFFNATKPIIKNNTPKTPCSQTSSTSTTNTKFASNSQKNERKSSEEEEIEKIREGMKDIQKKWHHNARVKTSKKFKKLEEQEREVILKLLRKEGVEIEEIGFKTDNPVVDRELETAVLKVLNSNLALEFQTILRKAEANAYSYYIDPKSSVDVETMIMTAITEKLRAVYSDFKNKNLYKETSSLYIDLSDDEEYVPETNQNDVEMKSSQDTEDDDNDGFSTTVISDDTSSESSTPIRSASLQSVLSDEPDEPSPPPAKDEIITAYYSITDVLDTKTLKLPMNRKKTDTFCAFCITFHSNSNHLCLVLNDAEAFVVKEVNMSFFKKETAGKFDMNMLNKLKKFIEEQIDSWKQKQPSGERIVEEKTVGKWLKPYLHKRALCGP</sequence>
<dbReference type="EMBL" id="WUAV01000001">
    <property type="protein sequence ID" value="KAF1771093.1"/>
    <property type="molecule type" value="Genomic_DNA"/>
</dbReference>
<dbReference type="KEGG" id="crq:GCK72_002918"/>
<proteinExistence type="predicted"/>
<feature type="compositionally biased region" description="Basic and acidic residues" evidence="1">
    <location>
        <begin position="397"/>
        <end position="409"/>
    </location>
</feature>
<feature type="compositionally biased region" description="Low complexity" evidence="1">
    <location>
        <begin position="373"/>
        <end position="395"/>
    </location>
</feature>
<dbReference type="GeneID" id="9797554"/>
<protein>
    <submittedName>
        <fullName evidence="2">Uncharacterized protein</fullName>
    </submittedName>
</protein>
<dbReference type="AlphaFoldDB" id="A0A6A5HXA4"/>
<feature type="compositionally biased region" description="Polar residues" evidence="1">
    <location>
        <begin position="577"/>
        <end position="604"/>
    </location>
</feature>
<dbReference type="Proteomes" id="UP000483820">
    <property type="component" value="Chromosome I"/>
</dbReference>
<feature type="region of interest" description="Disordered" evidence="1">
    <location>
        <begin position="548"/>
        <end position="617"/>
    </location>
</feature>
<organism evidence="2 3">
    <name type="scientific">Caenorhabditis remanei</name>
    <name type="common">Caenorhabditis vulgaris</name>
    <dbReference type="NCBI Taxonomy" id="31234"/>
    <lineage>
        <taxon>Eukaryota</taxon>
        <taxon>Metazoa</taxon>
        <taxon>Ecdysozoa</taxon>
        <taxon>Nematoda</taxon>
        <taxon>Chromadorea</taxon>
        <taxon>Rhabditida</taxon>
        <taxon>Rhabditina</taxon>
        <taxon>Rhabditomorpha</taxon>
        <taxon>Rhabditoidea</taxon>
        <taxon>Rhabditidae</taxon>
        <taxon>Peloderinae</taxon>
        <taxon>Caenorhabditis</taxon>
    </lineage>
</organism>
<feature type="region of interest" description="Disordered" evidence="1">
    <location>
        <begin position="253"/>
        <end position="321"/>
    </location>
</feature>
<evidence type="ECO:0000313" key="2">
    <source>
        <dbReference type="EMBL" id="KAF1771093.1"/>
    </source>
</evidence>